<feature type="region of interest" description="Disordered" evidence="1">
    <location>
        <begin position="90"/>
        <end position="147"/>
    </location>
</feature>
<name>A0A0P0XP15_ORYSJ</name>
<accession>A0A0P0XP15</accession>
<evidence type="ECO:0000256" key="1">
    <source>
        <dbReference type="SAM" id="MobiDB-lite"/>
    </source>
</evidence>
<keyword evidence="3" id="KW-1185">Reference proteome</keyword>
<dbReference type="Proteomes" id="UP000059680">
    <property type="component" value="Chromosome 9"/>
</dbReference>
<dbReference type="AlphaFoldDB" id="A0A0P0XP15"/>
<evidence type="ECO:0000313" key="2">
    <source>
        <dbReference type="EMBL" id="BAT08847.1"/>
    </source>
</evidence>
<gene>
    <name evidence="2" type="ordered locus">Os09g0505050</name>
    <name evidence="2" type="ORF">OSNPB_090505050</name>
</gene>
<feature type="compositionally biased region" description="Low complexity" evidence="1">
    <location>
        <begin position="91"/>
        <end position="110"/>
    </location>
</feature>
<reference evidence="2 3" key="3">
    <citation type="journal article" date="2013" name="Rice">
        <title>Improvement of the Oryza sativa Nipponbare reference genome using next generation sequence and optical map data.</title>
        <authorList>
            <person name="Kawahara Y."/>
            <person name="de la Bastide M."/>
            <person name="Hamilton J.P."/>
            <person name="Kanamori H."/>
            <person name="McCombie W.R."/>
            <person name="Ouyang S."/>
            <person name="Schwartz D.C."/>
            <person name="Tanaka T."/>
            <person name="Wu J."/>
            <person name="Zhou S."/>
            <person name="Childs K.L."/>
            <person name="Davidson R.M."/>
            <person name="Lin H."/>
            <person name="Quesada-Ocampo L."/>
            <person name="Vaillancourt B."/>
            <person name="Sakai H."/>
            <person name="Lee S.S."/>
            <person name="Kim J."/>
            <person name="Numa H."/>
            <person name="Itoh T."/>
            <person name="Buell C.R."/>
            <person name="Matsumoto T."/>
        </authorList>
    </citation>
    <scope>NUCLEOTIDE SEQUENCE [LARGE SCALE GENOMIC DNA]</scope>
    <source>
        <strain evidence="3">cv. Nipponbare</strain>
    </source>
</reference>
<proteinExistence type="predicted"/>
<evidence type="ECO:0000313" key="3">
    <source>
        <dbReference type="Proteomes" id="UP000059680"/>
    </source>
</evidence>
<organism evidence="2 3">
    <name type="scientific">Oryza sativa subsp. japonica</name>
    <name type="common">Rice</name>
    <dbReference type="NCBI Taxonomy" id="39947"/>
    <lineage>
        <taxon>Eukaryota</taxon>
        <taxon>Viridiplantae</taxon>
        <taxon>Streptophyta</taxon>
        <taxon>Embryophyta</taxon>
        <taxon>Tracheophyta</taxon>
        <taxon>Spermatophyta</taxon>
        <taxon>Magnoliopsida</taxon>
        <taxon>Liliopsida</taxon>
        <taxon>Poales</taxon>
        <taxon>Poaceae</taxon>
        <taxon>BOP clade</taxon>
        <taxon>Oryzoideae</taxon>
        <taxon>Oryzeae</taxon>
        <taxon>Oryzinae</taxon>
        <taxon>Oryza</taxon>
        <taxon>Oryza sativa</taxon>
    </lineage>
</organism>
<feature type="region of interest" description="Disordered" evidence="1">
    <location>
        <begin position="1"/>
        <end position="24"/>
    </location>
</feature>
<dbReference type="EMBL" id="AP014965">
    <property type="protein sequence ID" value="BAT08847.1"/>
    <property type="molecule type" value="Genomic_DNA"/>
</dbReference>
<reference evidence="3" key="1">
    <citation type="journal article" date="2005" name="Nature">
        <title>The map-based sequence of the rice genome.</title>
        <authorList>
            <consortium name="International rice genome sequencing project (IRGSP)"/>
            <person name="Matsumoto T."/>
            <person name="Wu J."/>
            <person name="Kanamori H."/>
            <person name="Katayose Y."/>
            <person name="Fujisawa M."/>
            <person name="Namiki N."/>
            <person name="Mizuno H."/>
            <person name="Yamamoto K."/>
            <person name="Antonio B.A."/>
            <person name="Baba T."/>
            <person name="Sakata K."/>
            <person name="Nagamura Y."/>
            <person name="Aoki H."/>
            <person name="Arikawa K."/>
            <person name="Arita K."/>
            <person name="Bito T."/>
            <person name="Chiden Y."/>
            <person name="Fujitsuka N."/>
            <person name="Fukunaka R."/>
            <person name="Hamada M."/>
            <person name="Harada C."/>
            <person name="Hayashi A."/>
            <person name="Hijishita S."/>
            <person name="Honda M."/>
            <person name="Hosokawa S."/>
            <person name="Ichikawa Y."/>
            <person name="Idonuma A."/>
            <person name="Iijima M."/>
            <person name="Ikeda M."/>
            <person name="Ikeno M."/>
            <person name="Ito K."/>
            <person name="Ito S."/>
            <person name="Ito T."/>
            <person name="Ito Y."/>
            <person name="Ito Y."/>
            <person name="Iwabuchi A."/>
            <person name="Kamiya K."/>
            <person name="Karasawa W."/>
            <person name="Kurita K."/>
            <person name="Katagiri S."/>
            <person name="Kikuta A."/>
            <person name="Kobayashi H."/>
            <person name="Kobayashi N."/>
            <person name="Machita K."/>
            <person name="Maehara T."/>
            <person name="Masukawa M."/>
            <person name="Mizubayashi T."/>
            <person name="Mukai Y."/>
            <person name="Nagasaki H."/>
            <person name="Nagata Y."/>
            <person name="Naito S."/>
            <person name="Nakashima M."/>
            <person name="Nakama Y."/>
            <person name="Nakamichi Y."/>
            <person name="Nakamura M."/>
            <person name="Meguro A."/>
            <person name="Negishi M."/>
            <person name="Ohta I."/>
            <person name="Ohta T."/>
            <person name="Okamoto M."/>
            <person name="Ono N."/>
            <person name="Saji S."/>
            <person name="Sakaguchi M."/>
            <person name="Sakai K."/>
            <person name="Shibata M."/>
            <person name="Shimokawa T."/>
            <person name="Song J."/>
            <person name="Takazaki Y."/>
            <person name="Terasawa K."/>
            <person name="Tsugane M."/>
            <person name="Tsuji K."/>
            <person name="Ueda S."/>
            <person name="Waki K."/>
            <person name="Yamagata H."/>
            <person name="Yamamoto M."/>
            <person name="Yamamoto S."/>
            <person name="Yamane H."/>
            <person name="Yoshiki S."/>
            <person name="Yoshihara R."/>
            <person name="Yukawa K."/>
            <person name="Zhong H."/>
            <person name="Yano M."/>
            <person name="Yuan Q."/>
            <person name="Ouyang S."/>
            <person name="Liu J."/>
            <person name="Jones K.M."/>
            <person name="Gansberger K."/>
            <person name="Moffat K."/>
            <person name="Hill J."/>
            <person name="Bera J."/>
            <person name="Fadrosh D."/>
            <person name="Jin S."/>
            <person name="Johri S."/>
            <person name="Kim M."/>
            <person name="Overton L."/>
            <person name="Reardon M."/>
            <person name="Tsitrin T."/>
            <person name="Vuong H."/>
            <person name="Weaver B."/>
            <person name="Ciecko A."/>
            <person name="Tallon L."/>
            <person name="Jackson J."/>
            <person name="Pai G."/>
            <person name="Aken S.V."/>
            <person name="Utterback T."/>
            <person name="Reidmuller S."/>
            <person name="Feldblyum T."/>
            <person name="Hsiao J."/>
            <person name="Zismann V."/>
            <person name="Iobst S."/>
            <person name="de Vazeille A.R."/>
            <person name="Buell C.R."/>
            <person name="Ying K."/>
            <person name="Li Y."/>
            <person name="Lu T."/>
            <person name="Huang Y."/>
            <person name="Zhao Q."/>
            <person name="Feng Q."/>
            <person name="Zhang L."/>
            <person name="Zhu J."/>
            <person name="Weng Q."/>
            <person name="Mu J."/>
            <person name="Lu Y."/>
            <person name="Fan D."/>
            <person name="Liu Y."/>
            <person name="Guan J."/>
            <person name="Zhang Y."/>
            <person name="Yu S."/>
            <person name="Liu X."/>
            <person name="Zhang Y."/>
            <person name="Hong G."/>
            <person name="Han B."/>
            <person name="Choisne N."/>
            <person name="Demange N."/>
            <person name="Orjeda G."/>
            <person name="Samain S."/>
            <person name="Cattolico L."/>
            <person name="Pelletier E."/>
            <person name="Couloux A."/>
            <person name="Segurens B."/>
            <person name="Wincker P."/>
            <person name="D'Hont A."/>
            <person name="Scarpelli C."/>
            <person name="Weissenbach J."/>
            <person name="Salanoubat M."/>
            <person name="Quetier F."/>
            <person name="Yu Y."/>
            <person name="Kim H.R."/>
            <person name="Rambo T."/>
            <person name="Currie J."/>
            <person name="Collura K."/>
            <person name="Luo M."/>
            <person name="Yang T."/>
            <person name="Ammiraju J.S.S."/>
            <person name="Engler F."/>
            <person name="Soderlund C."/>
            <person name="Wing R.A."/>
            <person name="Palmer L.E."/>
            <person name="de la Bastide M."/>
            <person name="Spiegel L."/>
            <person name="Nascimento L."/>
            <person name="Zutavern T."/>
            <person name="O'Shaughnessy A."/>
            <person name="Dike S."/>
            <person name="Dedhia N."/>
            <person name="Preston R."/>
            <person name="Balija V."/>
            <person name="McCombie W.R."/>
            <person name="Chow T."/>
            <person name="Chen H."/>
            <person name="Chung M."/>
            <person name="Chen C."/>
            <person name="Shaw J."/>
            <person name="Wu H."/>
            <person name="Hsiao K."/>
            <person name="Chao Y."/>
            <person name="Chu M."/>
            <person name="Cheng C."/>
            <person name="Hour A."/>
            <person name="Lee P."/>
            <person name="Lin S."/>
            <person name="Lin Y."/>
            <person name="Liou J."/>
            <person name="Liu S."/>
            <person name="Hsing Y."/>
            <person name="Raghuvanshi S."/>
            <person name="Mohanty A."/>
            <person name="Bharti A.K."/>
            <person name="Gaur A."/>
            <person name="Gupta V."/>
            <person name="Kumar D."/>
            <person name="Ravi V."/>
            <person name="Vij S."/>
            <person name="Kapur A."/>
            <person name="Khurana P."/>
            <person name="Khurana P."/>
            <person name="Khurana J.P."/>
            <person name="Tyagi A.K."/>
            <person name="Gaikwad K."/>
            <person name="Singh A."/>
            <person name="Dalal V."/>
            <person name="Srivastava S."/>
            <person name="Dixit A."/>
            <person name="Pal A.K."/>
            <person name="Ghazi I.A."/>
            <person name="Yadav M."/>
            <person name="Pandit A."/>
            <person name="Bhargava A."/>
            <person name="Sureshbabu K."/>
            <person name="Batra K."/>
            <person name="Sharma T.R."/>
            <person name="Mohapatra T."/>
            <person name="Singh N.K."/>
            <person name="Messing J."/>
            <person name="Nelson A.B."/>
            <person name="Fuks G."/>
            <person name="Kavchok S."/>
            <person name="Keizer G."/>
            <person name="Linton E."/>
            <person name="Llaca V."/>
            <person name="Song R."/>
            <person name="Tanyolac B."/>
            <person name="Young S."/>
            <person name="Ho-Il K."/>
            <person name="Hahn J.H."/>
            <person name="Sangsakoo G."/>
            <person name="Vanavichit A."/>
            <person name="de Mattos Luiz.A.T."/>
            <person name="Zimmer P.D."/>
            <person name="Malone G."/>
            <person name="Dellagostin O."/>
            <person name="de Oliveira A.C."/>
            <person name="Bevan M."/>
            <person name="Bancroft I."/>
            <person name="Minx P."/>
            <person name="Cordum H."/>
            <person name="Wilson R."/>
            <person name="Cheng Z."/>
            <person name="Jin W."/>
            <person name="Jiang J."/>
            <person name="Leong S.A."/>
            <person name="Iwama H."/>
            <person name="Gojobori T."/>
            <person name="Itoh T."/>
            <person name="Niimura Y."/>
            <person name="Fujii Y."/>
            <person name="Habara T."/>
            <person name="Sakai H."/>
            <person name="Sato Y."/>
            <person name="Wilson G."/>
            <person name="Kumar K."/>
            <person name="McCouch S."/>
            <person name="Juretic N."/>
            <person name="Hoen D."/>
            <person name="Wright S."/>
            <person name="Bruskiewich R."/>
            <person name="Bureau T."/>
            <person name="Miyao A."/>
            <person name="Hirochika H."/>
            <person name="Nishikawa T."/>
            <person name="Kadowaki K."/>
            <person name="Sugiura M."/>
            <person name="Burr B."/>
            <person name="Sasaki T."/>
        </authorList>
    </citation>
    <scope>NUCLEOTIDE SEQUENCE [LARGE SCALE GENOMIC DNA]</scope>
    <source>
        <strain evidence="3">cv. Nipponbare</strain>
    </source>
</reference>
<reference evidence="2 3" key="2">
    <citation type="journal article" date="2013" name="Plant Cell Physiol.">
        <title>Rice Annotation Project Database (RAP-DB): an integrative and interactive database for rice genomics.</title>
        <authorList>
            <person name="Sakai H."/>
            <person name="Lee S.S."/>
            <person name="Tanaka T."/>
            <person name="Numa H."/>
            <person name="Kim J."/>
            <person name="Kawahara Y."/>
            <person name="Wakimoto H."/>
            <person name="Yang C.C."/>
            <person name="Iwamoto M."/>
            <person name="Abe T."/>
            <person name="Yamada Y."/>
            <person name="Muto A."/>
            <person name="Inokuchi H."/>
            <person name="Ikemura T."/>
            <person name="Matsumoto T."/>
            <person name="Sasaki T."/>
            <person name="Itoh T."/>
        </authorList>
    </citation>
    <scope>NUCLEOTIDE SEQUENCE [LARGE SCALE GENOMIC DNA]</scope>
    <source>
        <strain evidence="3">cv. Nipponbare</strain>
    </source>
</reference>
<sequence>MNAAALPRAMHTQHRPPTPAAAPAKPLFVPASAAAAWSSATRLRLASPAAAVVHCRSACSSSAISDTLPPRAPPAAAVLVDVAGRCPSRTPVGGWSWPSSSSTPRMTSSSVRRRPAATTTASGSGRGWRRPPCPPPSSSSSSLSRSLRRSRRLDDAAICSASVTPRRVRVGGGIARASILSSLTWRRRRRSRSLRLFGHSFTRRA</sequence>
<dbReference type="PaxDb" id="39947-A0A0P0XP15"/>
<protein>
    <submittedName>
        <fullName evidence="2">Os09g0505050 protein</fullName>
    </submittedName>
</protein>
<dbReference type="InParanoid" id="A0A0P0XP15"/>